<evidence type="ECO:0000256" key="6">
    <source>
        <dbReference type="ARBA" id="ARBA00022777"/>
    </source>
</evidence>
<dbReference type="Pfam" id="PF00696">
    <property type="entry name" value="AA_kinase"/>
    <property type="match status" value="1"/>
</dbReference>
<evidence type="ECO:0000256" key="8">
    <source>
        <dbReference type="ARBA" id="ARBA00048141"/>
    </source>
</evidence>
<keyword evidence="6 9" id="KW-0418">Kinase</keyword>
<dbReference type="GO" id="GO:0005737">
    <property type="term" value="C:cytoplasm"/>
    <property type="evidence" value="ECO:0007669"/>
    <property type="project" value="UniProtKB-SubCell"/>
</dbReference>
<evidence type="ECO:0000259" key="10">
    <source>
        <dbReference type="Pfam" id="PF00696"/>
    </source>
</evidence>
<keyword evidence="9" id="KW-0963">Cytoplasm</keyword>
<proteinExistence type="inferred from homology"/>
<dbReference type="InterPro" id="IPR001057">
    <property type="entry name" value="Glu/AcGlu_kinase"/>
</dbReference>
<reference evidence="12" key="1">
    <citation type="submission" date="2020-02" db="EMBL/GenBank/DDBJ databases">
        <title>Genomic and physiological characterization of two novel Nitrospinaceae genera.</title>
        <authorList>
            <person name="Mueller A.J."/>
            <person name="Jung M.-Y."/>
            <person name="Strachan C.R."/>
            <person name="Herbold C.W."/>
            <person name="Kirkegaard R.H."/>
            <person name="Daims H."/>
        </authorList>
    </citation>
    <scope>NUCLEOTIDE SEQUENCE [LARGE SCALE GENOMIC DNA]</scope>
</reference>
<dbReference type="Gene3D" id="3.40.1160.10">
    <property type="entry name" value="Acetylglutamate kinase-like"/>
    <property type="match status" value="1"/>
</dbReference>
<name>A0A7T0C469_9BACT</name>
<dbReference type="Proteomes" id="UP000594464">
    <property type="component" value="Chromosome"/>
</dbReference>
<dbReference type="SUPFAM" id="SSF53633">
    <property type="entry name" value="Carbamate kinase-like"/>
    <property type="match status" value="1"/>
</dbReference>
<dbReference type="PANTHER" id="PTHR23342:SF0">
    <property type="entry name" value="N-ACETYLGLUTAMATE SYNTHASE, MITOCHONDRIAL"/>
    <property type="match status" value="1"/>
</dbReference>
<evidence type="ECO:0000313" key="12">
    <source>
        <dbReference type="Proteomes" id="UP000594464"/>
    </source>
</evidence>
<feature type="domain" description="Aspartate/glutamate/uridylate kinase" evidence="10">
    <location>
        <begin position="24"/>
        <end position="270"/>
    </location>
</feature>
<evidence type="ECO:0000256" key="7">
    <source>
        <dbReference type="ARBA" id="ARBA00022840"/>
    </source>
</evidence>
<dbReference type="InterPro" id="IPR036393">
    <property type="entry name" value="AceGlu_kinase-like_sf"/>
</dbReference>
<sequence length="294" mass="31745">MKKGLQKAEVLLEALPYIKKFFGKTIVIKYGGAAMVSEELKKNFALDIVMMKYVGMNPVIVHGGGPQINKTLDALGIPSHFVEGQRVTDKNSIDVVEMVLGGQVNKEIVSQINEQGGNAVGITGKDGGLIEAKRHRKIKLSPETERPEIIDLGLVGEITQINPKILKVLDNSGFIPVIAPTGRGEDGETLNINADFVASEIAVALHAEKLILMTDAPGVLDKDDNLLTNLTPKMVNRLIKSKVIIGGMVPKVNCCLTALKKGVLKTHIIDGRQKHAPLLEIFTEKGIGTLIVPE</sequence>
<keyword evidence="5 9" id="KW-0547">Nucleotide-binding</keyword>
<dbReference type="PIRSF" id="PIRSF000728">
    <property type="entry name" value="NAGK"/>
    <property type="match status" value="1"/>
</dbReference>
<organism evidence="11 12">
    <name type="scientific">Candidatus Nitrohelix vancouverensis</name>
    <dbReference type="NCBI Taxonomy" id="2705534"/>
    <lineage>
        <taxon>Bacteria</taxon>
        <taxon>Pseudomonadati</taxon>
        <taxon>Nitrospinota/Tectimicrobiota group</taxon>
        <taxon>Nitrospinota</taxon>
        <taxon>Nitrospinia</taxon>
        <taxon>Nitrospinales</taxon>
        <taxon>Nitrospinaceae</taxon>
        <taxon>Candidatus Nitrohelix</taxon>
    </lineage>
</organism>
<dbReference type="KEGG" id="nva:G3M78_13065"/>
<dbReference type="InterPro" id="IPR004662">
    <property type="entry name" value="AcgluKinase_fam"/>
</dbReference>
<keyword evidence="3 9" id="KW-0028">Amino-acid biosynthesis</keyword>
<dbReference type="HAMAP" id="MF_00082">
    <property type="entry name" value="ArgB"/>
    <property type="match status" value="1"/>
</dbReference>
<evidence type="ECO:0000256" key="1">
    <source>
        <dbReference type="ARBA" id="ARBA00004828"/>
    </source>
</evidence>
<feature type="site" description="Transition state stabilizer" evidence="9">
    <location>
        <position position="251"/>
    </location>
</feature>
<keyword evidence="4 9" id="KW-0808">Transferase</keyword>
<dbReference type="AlphaFoldDB" id="A0A7T0C469"/>
<dbReference type="UniPathway" id="UPA00068">
    <property type="reaction ID" value="UER00107"/>
</dbReference>
<evidence type="ECO:0000256" key="3">
    <source>
        <dbReference type="ARBA" id="ARBA00022605"/>
    </source>
</evidence>
<dbReference type="NCBIfam" id="TIGR00761">
    <property type="entry name" value="argB"/>
    <property type="match status" value="1"/>
</dbReference>
<comment type="subcellular location">
    <subcellularLocation>
        <location evidence="9">Cytoplasm</location>
    </subcellularLocation>
</comment>
<dbReference type="InterPro" id="IPR037528">
    <property type="entry name" value="ArgB"/>
</dbReference>
<feature type="binding site" evidence="9">
    <location>
        <position position="191"/>
    </location>
    <ligand>
        <name>substrate</name>
    </ligand>
</feature>
<dbReference type="CDD" id="cd04250">
    <property type="entry name" value="AAK_NAGK-C"/>
    <property type="match status" value="1"/>
</dbReference>
<comment type="function">
    <text evidence="9">Catalyzes the ATP-dependent phosphorylation of N-acetyl-L-glutamate.</text>
</comment>
<dbReference type="GO" id="GO:0003991">
    <property type="term" value="F:acetylglutamate kinase activity"/>
    <property type="evidence" value="ECO:0007669"/>
    <property type="project" value="UniProtKB-UniRule"/>
</dbReference>
<evidence type="ECO:0000256" key="2">
    <source>
        <dbReference type="ARBA" id="ARBA00022571"/>
    </source>
</evidence>
<dbReference type="FunFam" id="3.40.1160.10:FF:000004">
    <property type="entry name" value="Acetylglutamate kinase"/>
    <property type="match status" value="1"/>
</dbReference>
<evidence type="ECO:0000256" key="5">
    <source>
        <dbReference type="ARBA" id="ARBA00022741"/>
    </source>
</evidence>
<dbReference type="GO" id="GO:0042450">
    <property type="term" value="P:L-arginine biosynthetic process via ornithine"/>
    <property type="evidence" value="ECO:0007669"/>
    <property type="project" value="UniProtKB-UniRule"/>
</dbReference>
<comment type="catalytic activity">
    <reaction evidence="8 9">
        <text>N-acetyl-L-glutamate + ATP = N-acetyl-L-glutamyl 5-phosphate + ADP</text>
        <dbReference type="Rhea" id="RHEA:14629"/>
        <dbReference type="ChEBI" id="CHEBI:30616"/>
        <dbReference type="ChEBI" id="CHEBI:44337"/>
        <dbReference type="ChEBI" id="CHEBI:57936"/>
        <dbReference type="ChEBI" id="CHEBI:456216"/>
        <dbReference type="EC" id="2.7.2.8"/>
    </reaction>
</comment>
<dbReference type="InterPro" id="IPR041727">
    <property type="entry name" value="NAGK-C"/>
</dbReference>
<dbReference type="PRINTS" id="PR00474">
    <property type="entry name" value="GLU5KINASE"/>
</dbReference>
<feature type="binding site" evidence="9">
    <location>
        <begin position="64"/>
        <end position="65"/>
    </location>
    <ligand>
        <name>substrate</name>
    </ligand>
</feature>
<keyword evidence="7 9" id="KW-0067">ATP-binding</keyword>
<dbReference type="InterPro" id="IPR001048">
    <property type="entry name" value="Asp/Glu/Uridylate_kinase"/>
</dbReference>
<feature type="site" description="Transition state stabilizer" evidence="9">
    <location>
        <position position="29"/>
    </location>
</feature>
<dbReference type="EC" id="2.7.2.8" evidence="9"/>
<evidence type="ECO:0000256" key="9">
    <source>
        <dbReference type="HAMAP-Rule" id="MF_00082"/>
    </source>
</evidence>
<feature type="binding site" evidence="9">
    <location>
        <position position="86"/>
    </location>
    <ligand>
        <name>substrate</name>
    </ligand>
</feature>
<dbReference type="EMBL" id="CP048620">
    <property type="protein sequence ID" value="QPJ66272.1"/>
    <property type="molecule type" value="Genomic_DNA"/>
</dbReference>
<evidence type="ECO:0000313" key="11">
    <source>
        <dbReference type="EMBL" id="QPJ66272.1"/>
    </source>
</evidence>
<evidence type="ECO:0000256" key="4">
    <source>
        <dbReference type="ARBA" id="ARBA00022679"/>
    </source>
</evidence>
<comment type="similarity">
    <text evidence="9">Belongs to the acetylglutamate kinase family. ArgB subfamily.</text>
</comment>
<dbReference type="GO" id="GO:0005524">
    <property type="term" value="F:ATP binding"/>
    <property type="evidence" value="ECO:0007669"/>
    <property type="project" value="UniProtKB-UniRule"/>
</dbReference>
<gene>
    <name evidence="9 11" type="primary">argB</name>
    <name evidence="11" type="ORF">G3M78_13065</name>
</gene>
<keyword evidence="2 9" id="KW-0055">Arginine biosynthesis</keyword>
<protein>
    <recommendedName>
        <fullName evidence="9">Acetylglutamate kinase</fullName>
        <ecNumber evidence="9">2.7.2.8</ecNumber>
    </recommendedName>
    <alternativeName>
        <fullName evidence="9">N-acetyl-L-glutamate 5-phosphotransferase</fullName>
    </alternativeName>
    <alternativeName>
        <fullName evidence="9">NAG kinase</fullName>
        <shortName evidence="9">NAGK</shortName>
    </alternativeName>
</protein>
<comment type="pathway">
    <text evidence="1 9">Amino-acid biosynthesis; L-arginine biosynthesis; N(2)-acetyl-L-ornithine from L-glutamate: step 2/4.</text>
</comment>
<accession>A0A7T0C469</accession>
<dbReference type="PANTHER" id="PTHR23342">
    <property type="entry name" value="N-ACETYLGLUTAMATE SYNTHASE"/>
    <property type="match status" value="1"/>
</dbReference>